<proteinExistence type="predicted"/>
<evidence type="ECO:0000313" key="1">
    <source>
        <dbReference type="EMBL" id="GMH95857.1"/>
    </source>
</evidence>
<organism evidence="1 2">
    <name type="scientific">Triparma strigata</name>
    <dbReference type="NCBI Taxonomy" id="1606541"/>
    <lineage>
        <taxon>Eukaryota</taxon>
        <taxon>Sar</taxon>
        <taxon>Stramenopiles</taxon>
        <taxon>Ochrophyta</taxon>
        <taxon>Bolidophyceae</taxon>
        <taxon>Parmales</taxon>
        <taxon>Triparmaceae</taxon>
        <taxon>Triparma</taxon>
    </lineage>
</organism>
<comment type="caution">
    <text evidence="1">The sequence shown here is derived from an EMBL/GenBank/DDBJ whole genome shotgun (WGS) entry which is preliminary data.</text>
</comment>
<dbReference type="EMBL" id="BRXY01000451">
    <property type="protein sequence ID" value="GMH95857.1"/>
    <property type="molecule type" value="Genomic_DNA"/>
</dbReference>
<dbReference type="OrthoDB" id="184770at2759"/>
<dbReference type="Proteomes" id="UP001165085">
    <property type="component" value="Unassembled WGS sequence"/>
</dbReference>
<keyword evidence="2" id="KW-1185">Reference proteome</keyword>
<gene>
    <name evidence="1" type="ORF">TrST_g6291</name>
</gene>
<evidence type="ECO:0000313" key="2">
    <source>
        <dbReference type="Proteomes" id="UP001165085"/>
    </source>
</evidence>
<accession>A0A9W7BY75</accession>
<sequence>MTYSNSVYLGNWFEDRVQKQQGSKGGRIIADYGYRIFDTDASRTWGIKEEIPTKRSRAQQLKHLTDQKAAGGFLMAQHKTYHESVENRVGKAPEEGFGSILPAMAKEKEVNFKTNNQFAMGDQKRESQTQKKAKYAPNAVFAGMGGKKVKVRDNQPKGLSGEVWNGSTTDPQKSTLAQRSWMYGQDPAIKFKLKGYPVLKPEDIEQTGLAMPSQDALQYDGNKNFKRVAKLTKCSDVAGQNAKFGRNIFMDENL</sequence>
<protein>
    <submittedName>
        <fullName evidence="1">Uncharacterized protein</fullName>
    </submittedName>
</protein>
<reference evidence="2" key="1">
    <citation type="journal article" date="2023" name="Commun. Biol.">
        <title>Genome analysis of Parmales, the sister group of diatoms, reveals the evolutionary specialization of diatoms from phago-mixotrophs to photoautotrophs.</title>
        <authorList>
            <person name="Ban H."/>
            <person name="Sato S."/>
            <person name="Yoshikawa S."/>
            <person name="Yamada K."/>
            <person name="Nakamura Y."/>
            <person name="Ichinomiya M."/>
            <person name="Sato N."/>
            <person name="Blanc-Mathieu R."/>
            <person name="Endo H."/>
            <person name="Kuwata A."/>
            <person name="Ogata H."/>
        </authorList>
    </citation>
    <scope>NUCLEOTIDE SEQUENCE [LARGE SCALE GENOMIC DNA]</scope>
    <source>
        <strain evidence="2">NIES 3701</strain>
    </source>
</reference>
<name>A0A9W7BY75_9STRA</name>
<dbReference type="AlphaFoldDB" id="A0A9W7BY75"/>